<gene>
    <name evidence="3" type="ORF">E7746_08350</name>
</gene>
<evidence type="ECO:0000313" key="4">
    <source>
        <dbReference type="Proteomes" id="UP000297031"/>
    </source>
</evidence>
<dbReference type="Proteomes" id="UP000297031">
    <property type="component" value="Chromosome"/>
</dbReference>
<dbReference type="InterPro" id="IPR005094">
    <property type="entry name" value="Endonuclease_MobA/VirD2"/>
</dbReference>
<keyword evidence="4" id="KW-1185">Reference proteome</keyword>
<proteinExistence type="predicted"/>
<evidence type="ECO:0000259" key="2">
    <source>
        <dbReference type="Pfam" id="PF03432"/>
    </source>
</evidence>
<dbReference type="Pfam" id="PF03432">
    <property type="entry name" value="Relaxase"/>
    <property type="match status" value="1"/>
</dbReference>
<organism evidence="3 4">
    <name type="scientific">Muribaculum gordoncarteri</name>
    <dbReference type="NCBI Taxonomy" id="2530390"/>
    <lineage>
        <taxon>Bacteria</taxon>
        <taxon>Pseudomonadati</taxon>
        <taxon>Bacteroidota</taxon>
        <taxon>Bacteroidia</taxon>
        <taxon>Bacteroidales</taxon>
        <taxon>Muribaculaceae</taxon>
        <taxon>Muribaculum</taxon>
    </lineage>
</organism>
<dbReference type="OrthoDB" id="1525197at2"/>
<feature type="domain" description="MobA/VirD2-like nuclease" evidence="2">
    <location>
        <begin position="46"/>
        <end position="156"/>
    </location>
</feature>
<dbReference type="RefSeq" id="WP_136410528.1">
    <property type="nucleotide sequence ID" value="NZ_CP039393.1"/>
</dbReference>
<sequence>MMGKITKGGSFGGCVDYVTRRKKDNPDGTPCNEWRLIDCKDVSMMEGRNGIIASFEDNLALNPDLKNPVGHISLNFHANDKDKVDDRIMVEIAQKYMKKMGIMDTPYIIVWHLDKDYPHCHIVFSRIDNHAETISDKNDFSRNKAACLDLTKEYGLHISEGKKQTNVNKLRGTEKIRYEIFNAVDAVWNDKSVHTFEQFETRLKAAGVGIEYKYKRGTSELQGLWYTRKGKRFAASKIDRRFSLGNISKHLANNKPLHSQSQWMYADGSIVPIASYKGVRLTTQQMNDYVAGKAIRVDGCQGDMPTVWIKFNPQRMTPGVYSSNPDLVGQSASQSQNYGTRLSQVPSSGTSQMQEGFANGGVLPDDFKLWMSRHPGLTIEEALHRYREEQKAKRRRQGPKLH</sequence>
<evidence type="ECO:0000256" key="1">
    <source>
        <dbReference type="SAM" id="MobiDB-lite"/>
    </source>
</evidence>
<evidence type="ECO:0000313" key="3">
    <source>
        <dbReference type="EMBL" id="QCD35887.1"/>
    </source>
</evidence>
<protein>
    <recommendedName>
        <fullName evidence="2">MobA/VirD2-like nuclease domain-containing protein</fullName>
    </recommendedName>
</protein>
<dbReference type="EMBL" id="CP039393">
    <property type="protein sequence ID" value="QCD35887.1"/>
    <property type="molecule type" value="Genomic_DNA"/>
</dbReference>
<dbReference type="AlphaFoldDB" id="A0A4V1D1P1"/>
<feature type="region of interest" description="Disordered" evidence="1">
    <location>
        <begin position="329"/>
        <end position="352"/>
    </location>
</feature>
<reference evidence="3 4" key="1">
    <citation type="submission" date="2019-02" db="EMBL/GenBank/DDBJ databases">
        <title>Isolation and identification of novel species under the genus Muribaculum.</title>
        <authorList>
            <person name="Miyake S."/>
            <person name="Ding Y."/>
            <person name="Low A."/>
            <person name="Soh M."/>
            <person name="Seedorf H."/>
        </authorList>
    </citation>
    <scope>NUCLEOTIDE SEQUENCE [LARGE SCALE GENOMIC DNA]</scope>
    <source>
        <strain evidence="3 4">TLL-A4</strain>
    </source>
</reference>
<dbReference type="KEGG" id="mgod:E7746_08350"/>
<accession>A0A4V1D1P1</accession>
<name>A0A4V1D1P1_9BACT</name>